<sequence length="165" mass="17943">MPAAAPSSLPSFDQGRWVDAAPFRAHLRYLCSSTGLPWQVVALHAGLTLRHADVLLHGRRGRPLRRLPRPAAQLLWQVDVAGLRALQRTTQPSEPTSSRLSAALARGMTPRHLCRVMRWSPARLTAVLGGEARRVSAVDALRARALTEALDRISEDPPVVVACAA</sequence>
<proteinExistence type="predicted"/>
<reference evidence="1 2" key="1">
    <citation type="submission" date="2018-01" db="EMBL/GenBank/DDBJ databases">
        <title>Lactibacter flavus gen. nov., sp. nov., a novel bacterium of the family Propionibacteriaceae isolated from raw milk and dairy products.</title>
        <authorList>
            <person name="Wenning M."/>
            <person name="Breitenwieser F."/>
            <person name="Huptas C."/>
            <person name="von Neubeck M."/>
            <person name="Busse H.-J."/>
            <person name="Scherer S."/>
        </authorList>
    </citation>
    <scope>NUCLEOTIDE SEQUENCE [LARGE SCALE GENOMIC DNA]</scope>
    <source>
        <strain evidence="1 2">VG341</strain>
    </source>
</reference>
<dbReference type="Proteomes" id="UP000290624">
    <property type="component" value="Unassembled WGS sequence"/>
</dbReference>
<dbReference type="AlphaFoldDB" id="A0A4Q2EIT2"/>
<gene>
    <name evidence="1" type="ORF">C1706_07185</name>
</gene>
<comment type="caution">
    <text evidence="1">The sequence shown here is derived from an EMBL/GenBank/DDBJ whole genome shotgun (WGS) entry which is preliminary data.</text>
</comment>
<keyword evidence="2" id="KW-1185">Reference proteome</keyword>
<dbReference type="OrthoDB" id="3711334at2"/>
<evidence type="ECO:0000313" key="1">
    <source>
        <dbReference type="EMBL" id="RXW32334.1"/>
    </source>
</evidence>
<protein>
    <submittedName>
        <fullName evidence="1">Uncharacterized protein</fullName>
    </submittedName>
</protein>
<organism evidence="1 2">
    <name type="scientific">Propioniciclava flava</name>
    <dbReference type="NCBI Taxonomy" id="2072026"/>
    <lineage>
        <taxon>Bacteria</taxon>
        <taxon>Bacillati</taxon>
        <taxon>Actinomycetota</taxon>
        <taxon>Actinomycetes</taxon>
        <taxon>Propionibacteriales</taxon>
        <taxon>Propionibacteriaceae</taxon>
        <taxon>Propioniciclava</taxon>
    </lineage>
</organism>
<name>A0A4Q2EIT2_9ACTN</name>
<dbReference type="EMBL" id="PPCV01000004">
    <property type="protein sequence ID" value="RXW32334.1"/>
    <property type="molecule type" value="Genomic_DNA"/>
</dbReference>
<dbReference type="RefSeq" id="WP_129458555.1">
    <property type="nucleotide sequence ID" value="NZ_PPCV01000004.1"/>
</dbReference>
<accession>A0A4Q2EIT2</accession>
<evidence type="ECO:0000313" key="2">
    <source>
        <dbReference type="Proteomes" id="UP000290624"/>
    </source>
</evidence>